<protein>
    <submittedName>
        <fullName evidence="3">SsDNA-binding domain-containing protein</fullName>
    </submittedName>
</protein>
<accession>A0ABS9BJJ7</accession>
<organism evidence="3 4">
    <name type="scientific">Flavihumibacter fluminis</name>
    <dbReference type="NCBI Taxonomy" id="2909236"/>
    <lineage>
        <taxon>Bacteria</taxon>
        <taxon>Pseudomonadati</taxon>
        <taxon>Bacteroidota</taxon>
        <taxon>Chitinophagia</taxon>
        <taxon>Chitinophagales</taxon>
        <taxon>Chitinophagaceae</taxon>
        <taxon>Flavihumibacter</taxon>
    </lineage>
</organism>
<dbReference type="Pfam" id="PF18818">
    <property type="entry name" value="MPTase-PolyVal"/>
    <property type="match status" value="1"/>
</dbReference>
<sequence length="307" mass="35452">MTTQVQKQAFKPDPNFKRKDVYQEVTDTIVKQLEKGVVPWHRPWTGESSFNFDLPLNHHTHNRYRGINILLLWSAAQEKSYSSNEWASFKQWKEKNESIKPEEKGTMIVYYDTFEREENGEVKKIPFLKHSYVFNRCQLASFKPEEAQPQSETKSLVERLEIVDQFIANTGVQIDYDGSRACYSPSKDRIEMPNVSSFINTEQCSASEGYYATLFHELTHWTGHKSRLDRNSGKKFGDKGYANEELVAEFGAAFMCTEFGIARPEKEHYAAYISNWLQALKDNKYALVAAASEASKASEYLHKLQPI</sequence>
<dbReference type="InterPro" id="IPR017113">
    <property type="entry name" value="Antirestriction_ArdC"/>
</dbReference>
<keyword evidence="4" id="KW-1185">Reference proteome</keyword>
<dbReference type="Pfam" id="PF08401">
    <property type="entry name" value="ArdcN"/>
    <property type="match status" value="1"/>
</dbReference>
<evidence type="ECO:0000313" key="3">
    <source>
        <dbReference type="EMBL" id="MCF1715384.1"/>
    </source>
</evidence>
<dbReference type="EMBL" id="JAKEVY010000003">
    <property type="protein sequence ID" value="MCF1715384.1"/>
    <property type="molecule type" value="Genomic_DNA"/>
</dbReference>
<dbReference type="RefSeq" id="WP_234866337.1">
    <property type="nucleotide sequence ID" value="NZ_JAKEVY010000003.1"/>
</dbReference>
<dbReference type="Proteomes" id="UP001200145">
    <property type="component" value="Unassembled WGS sequence"/>
</dbReference>
<reference evidence="3 4" key="1">
    <citation type="submission" date="2022-01" db="EMBL/GenBank/DDBJ databases">
        <title>Flavihumibacter sp. nov., isolated from sediment of a river.</title>
        <authorList>
            <person name="Liu H."/>
        </authorList>
    </citation>
    <scope>NUCLEOTIDE SEQUENCE [LARGE SCALE GENOMIC DNA]</scope>
    <source>
        <strain evidence="3 4">RY-1</strain>
    </source>
</reference>
<feature type="domain" description="N-terminal" evidence="1">
    <location>
        <begin position="19"/>
        <end position="134"/>
    </location>
</feature>
<evidence type="ECO:0000259" key="2">
    <source>
        <dbReference type="Pfam" id="PF18818"/>
    </source>
</evidence>
<comment type="caution">
    <text evidence="3">The sequence shown here is derived from an EMBL/GenBank/DDBJ whole genome shotgun (WGS) entry which is preliminary data.</text>
</comment>
<dbReference type="PIRSF" id="PIRSF037112">
    <property type="entry name" value="Antirestriction_ArdC"/>
    <property type="match status" value="1"/>
</dbReference>
<gene>
    <name evidence="3" type="ORF">L0U88_12175</name>
</gene>
<name>A0ABS9BJJ7_9BACT</name>
<evidence type="ECO:0000313" key="4">
    <source>
        <dbReference type="Proteomes" id="UP001200145"/>
    </source>
</evidence>
<dbReference type="InterPro" id="IPR041459">
    <property type="entry name" value="MPTase-PolyVal"/>
</dbReference>
<evidence type="ECO:0000259" key="1">
    <source>
        <dbReference type="Pfam" id="PF08401"/>
    </source>
</evidence>
<feature type="domain" description="Polyvalent protein metallopeptidase" evidence="2">
    <location>
        <begin position="163"/>
        <end position="292"/>
    </location>
</feature>
<dbReference type="InterPro" id="IPR013610">
    <property type="entry name" value="ArdC_N"/>
</dbReference>
<proteinExistence type="predicted"/>